<dbReference type="AlphaFoldDB" id="A0A7S8EDE3"/>
<dbReference type="Pfam" id="PF00498">
    <property type="entry name" value="FHA"/>
    <property type="match status" value="1"/>
</dbReference>
<organism evidence="3 4">
    <name type="scientific">Phototrophicus methaneseepsis</name>
    <dbReference type="NCBI Taxonomy" id="2710758"/>
    <lineage>
        <taxon>Bacteria</taxon>
        <taxon>Bacillati</taxon>
        <taxon>Chloroflexota</taxon>
        <taxon>Candidatus Thermofontia</taxon>
        <taxon>Phototrophicales</taxon>
        <taxon>Phototrophicaceae</taxon>
        <taxon>Phototrophicus</taxon>
    </lineage>
</organism>
<name>A0A7S8EDE3_9CHLR</name>
<dbReference type="KEGG" id="pmet:G4Y79_11135"/>
<protein>
    <submittedName>
        <fullName evidence="3">VWA domain-containing protein</fullName>
    </submittedName>
</protein>
<dbReference type="InterPro" id="IPR051266">
    <property type="entry name" value="CLCR"/>
</dbReference>
<keyword evidence="4" id="KW-1185">Reference proteome</keyword>
<dbReference type="Pfam" id="PF00092">
    <property type="entry name" value="VWA"/>
    <property type="match status" value="1"/>
</dbReference>
<accession>A0A7S8EDE3</accession>
<dbReference type="SMART" id="SM00327">
    <property type="entry name" value="VWA"/>
    <property type="match status" value="1"/>
</dbReference>
<dbReference type="PROSITE" id="PS50234">
    <property type="entry name" value="VWFA"/>
    <property type="match status" value="1"/>
</dbReference>
<dbReference type="PANTHER" id="PTHR10579">
    <property type="entry name" value="CALCIUM-ACTIVATED CHLORIDE CHANNEL REGULATOR"/>
    <property type="match status" value="1"/>
</dbReference>
<dbReference type="EMBL" id="CP062983">
    <property type="protein sequence ID" value="QPC84894.1"/>
    <property type="molecule type" value="Genomic_DNA"/>
</dbReference>
<evidence type="ECO:0000313" key="4">
    <source>
        <dbReference type="Proteomes" id="UP000594468"/>
    </source>
</evidence>
<dbReference type="Gene3D" id="2.60.200.20">
    <property type="match status" value="1"/>
</dbReference>
<dbReference type="InterPro" id="IPR036465">
    <property type="entry name" value="vWFA_dom_sf"/>
</dbReference>
<dbReference type="PROSITE" id="PS50006">
    <property type="entry name" value="FHA_DOMAIN"/>
    <property type="match status" value="1"/>
</dbReference>
<dbReference type="Proteomes" id="UP000594468">
    <property type="component" value="Chromosome"/>
</dbReference>
<dbReference type="Gene3D" id="3.40.50.410">
    <property type="entry name" value="von Willebrand factor, type A domain"/>
    <property type="match status" value="1"/>
</dbReference>
<dbReference type="RefSeq" id="WP_195172957.1">
    <property type="nucleotide sequence ID" value="NZ_CP062983.1"/>
</dbReference>
<dbReference type="PANTHER" id="PTHR10579:SF43">
    <property type="entry name" value="ZINC FINGER (C3HC4-TYPE RING FINGER) FAMILY PROTEIN"/>
    <property type="match status" value="1"/>
</dbReference>
<gene>
    <name evidence="3" type="ORF">G4Y79_11135</name>
</gene>
<evidence type="ECO:0000259" key="1">
    <source>
        <dbReference type="PROSITE" id="PS50006"/>
    </source>
</evidence>
<sequence>MRTDFSLDYDVLTVAKAHKLFLMARLIAGPSDSARPDLNLSLVIDQSGSMAGSKIDYTQQAAQFLVQHLGVRDTLSIVLYNNTVNTLLAPQHIQNKDEVIQRLDQINVSSTTNLSGGWLQGCQHVAQNYSAQQLNRVILMTDGLANRGVTDYSQLVEMTRQKHKEGISTTTMGLGDDFNESLMMAMAEAGGGAFYFIESPEVTPGIFNEELRGLLNTVGQNLQITINPAPEVSAVQQLNAYPKRMQSNATTFLLGDIYADEIKTLVIEMSIPALKQLGERQIATLRFEYDEINDNGTHHHSDEMPVRVNIRPEEAQPLLPKPQVAHSVLLLQAATAREQAIEAADQGNYEQASRVLKAMADQIEESHVNDPTLDEERNALLAQAEEMTQGRPAYNPYQRKTMSTQAYYTRTDRHDATVMLRTRELLRKVREEQAHAPTAPPNRPAPTHLQWRDKSFPLVGDLIRMGRSIHNEIMIDGGGISRFHCQLKREGDTLLLEDVGSTNGTFLHGQLINTPTIIRAGDEVYLCEEKLVFTHEST</sequence>
<evidence type="ECO:0000259" key="2">
    <source>
        <dbReference type="PROSITE" id="PS50234"/>
    </source>
</evidence>
<proteinExistence type="predicted"/>
<evidence type="ECO:0000313" key="3">
    <source>
        <dbReference type="EMBL" id="QPC84894.1"/>
    </source>
</evidence>
<feature type="domain" description="FHA" evidence="1">
    <location>
        <begin position="463"/>
        <end position="512"/>
    </location>
</feature>
<dbReference type="InterPro" id="IPR002035">
    <property type="entry name" value="VWF_A"/>
</dbReference>
<dbReference type="SUPFAM" id="SSF49879">
    <property type="entry name" value="SMAD/FHA domain"/>
    <property type="match status" value="1"/>
</dbReference>
<dbReference type="CDD" id="cd00060">
    <property type="entry name" value="FHA"/>
    <property type="match status" value="1"/>
</dbReference>
<dbReference type="InterPro" id="IPR008984">
    <property type="entry name" value="SMAD_FHA_dom_sf"/>
</dbReference>
<dbReference type="InterPro" id="IPR000253">
    <property type="entry name" value="FHA_dom"/>
</dbReference>
<dbReference type="SMART" id="SM00240">
    <property type="entry name" value="FHA"/>
    <property type="match status" value="1"/>
</dbReference>
<reference evidence="3 4" key="1">
    <citation type="submission" date="2020-02" db="EMBL/GenBank/DDBJ databases">
        <authorList>
            <person name="Zheng R.K."/>
            <person name="Sun C.M."/>
        </authorList>
    </citation>
    <scope>NUCLEOTIDE SEQUENCE [LARGE SCALE GENOMIC DNA]</scope>
    <source>
        <strain evidence="4">rifampicinis</strain>
    </source>
</reference>
<dbReference type="SUPFAM" id="SSF53300">
    <property type="entry name" value="vWA-like"/>
    <property type="match status" value="1"/>
</dbReference>
<feature type="domain" description="VWFA" evidence="2">
    <location>
        <begin position="39"/>
        <end position="218"/>
    </location>
</feature>